<gene>
    <name evidence="2" type="ORF">FA15DRAFT_626929</name>
</gene>
<dbReference type="InterPro" id="IPR027417">
    <property type="entry name" value="P-loop_NTPase"/>
</dbReference>
<dbReference type="GO" id="GO:0030488">
    <property type="term" value="P:tRNA methylation"/>
    <property type="evidence" value="ECO:0007669"/>
    <property type="project" value="TreeGrafter"/>
</dbReference>
<dbReference type="PANTHER" id="PTHR42714">
    <property type="entry name" value="TRNA MODIFICATION GTPASE GTPBP3"/>
    <property type="match status" value="1"/>
</dbReference>
<dbReference type="GO" id="GO:0016787">
    <property type="term" value="F:hydrolase activity"/>
    <property type="evidence" value="ECO:0007669"/>
    <property type="project" value="UniProtKB-KW"/>
</dbReference>
<reference evidence="2 3" key="1">
    <citation type="journal article" date="2019" name="Nat. Ecol. Evol.">
        <title>Megaphylogeny resolves global patterns of mushroom evolution.</title>
        <authorList>
            <person name="Varga T."/>
            <person name="Krizsan K."/>
            <person name="Foldi C."/>
            <person name="Dima B."/>
            <person name="Sanchez-Garcia M."/>
            <person name="Sanchez-Ramirez S."/>
            <person name="Szollosi G.J."/>
            <person name="Szarkandi J.G."/>
            <person name="Papp V."/>
            <person name="Albert L."/>
            <person name="Andreopoulos W."/>
            <person name="Angelini C."/>
            <person name="Antonin V."/>
            <person name="Barry K.W."/>
            <person name="Bougher N.L."/>
            <person name="Buchanan P."/>
            <person name="Buyck B."/>
            <person name="Bense V."/>
            <person name="Catcheside P."/>
            <person name="Chovatia M."/>
            <person name="Cooper J."/>
            <person name="Damon W."/>
            <person name="Desjardin D."/>
            <person name="Finy P."/>
            <person name="Geml J."/>
            <person name="Haridas S."/>
            <person name="Hughes K."/>
            <person name="Justo A."/>
            <person name="Karasinski D."/>
            <person name="Kautmanova I."/>
            <person name="Kiss B."/>
            <person name="Kocsube S."/>
            <person name="Kotiranta H."/>
            <person name="LaButti K.M."/>
            <person name="Lechner B.E."/>
            <person name="Liimatainen K."/>
            <person name="Lipzen A."/>
            <person name="Lukacs Z."/>
            <person name="Mihaltcheva S."/>
            <person name="Morgado L.N."/>
            <person name="Niskanen T."/>
            <person name="Noordeloos M.E."/>
            <person name="Ohm R.A."/>
            <person name="Ortiz-Santana B."/>
            <person name="Ovrebo C."/>
            <person name="Racz N."/>
            <person name="Riley R."/>
            <person name="Savchenko A."/>
            <person name="Shiryaev A."/>
            <person name="Soop K."/>
            <person name="Spirin V."/>
            <person name="Szebenyi C."/>
            <person name="Tomsovsky M."/>
            <person name="Tulloss R.E."/>
            <person name="Uehling J."/>
            <person name="Grigoriev I.V."/>
            <person name="Vagvolgyi C."/>
            <person name="Papp T."/>
            <person name="Martin F.M."/>
            <person name="Miettinen O."/>
            <person name="Hibbett D.S."/>
            <person name="Nagy L.G."/>
        </authorList>
    </citation>
    <scope>NUCLEOTIDE SEQUENCE [LARGE SCALE GENOMIC DNA]</scope>
    <source>
        <strain evidence="2 3">CBS 121175</strain>
    </source>
</reference>
<dbReference type="PANTHER" id="PTHR42714:SF2">
    <property type="entry name" value="TRNA MODIFICATION GTPASE GTPBP3, MITOCHONDRIAL"/>
    <property type="match status" value="1"/>
</dbReference>
<dbReference type="GO" id="GO:0005525">
    <property type="term" value="F:GTP binding"/>
    <property type="evidence" value="ECO:0007669"/>
    <property type="project" value="InterPro"/>
</dbReference>
<dbReference type="CDD" id="cd00882">
    <property type="entry name" value="Ras_like_GTPase"/>
    <property type="match status" value="1"/>
</dbReference>
<dbReference type="InterPro" id="IPR006073">
    <property type="entry name" value="GTP-bd"/>
</dbReference>
<dbReference type="EMBL" id="ML210346">
    <property type="protein sequence ID" value="TFK19338.1"/>
    <property type="molecule type" value="Genomic_DNA"/>
</dbReference>
<keyword evidence="2" id="KW-0378">Hydrolase</keyword>
<dbReference type="STRING" id="230819.A0A5C3KU13"/>
<dbReference type="Gene3D" id="3.40.50.300">
    <property type="entry name" value="P-loop containing nucleotide triphosphate hydrolases"/>
    <property type="match status" value="1"/>
</dbReference>
<evidence type="ECO:0000313" key="3">
    <source>
        <dbReference type="Proteomes" id="UP000307440"/>
    </source>
</evidence>
<dbReference type="Pfam" id="PF01926">
    <property type="entry name" value="MMR_HSR1"/>
    <property type="match status" value="1"/>
</dbReference>
<dbReference type="SUPFAM" id="SSF52540">
    <property type="entry name" value="P-loop containing nucleoside triphosphate hydrolases"/>
    <property type="match status" value="1"/>
</dbReference>
<organism evidence="2 3">
    <name type="scientific">Coprinopsis marcescibilis</name>
    <name type="common">Agaric fungus</name>
    <name type="synonym">Psathyrella marcescibilis</name>
    <dbReference type="NCBI Taxonomy" id="230819"/>
    <lineage>
        <taxon>Eukaryota</taxon>
        <taxon>Fungi</taxon>
        <taxon>Dikarya</taxon>
        <taxon>Basidiomycota</taxon>
        <taxon>Agaricomycotina</taxon>
        <taxon>Agaricomycetes</taxon>
        <taxon>Agaricomycetidae</taxon>
        <taxon>Agaricales</taxon>
        <taxon>Agaricineae</taxon>
        <taxon>Psathyrellaceae</taxon>
        <taxon>Coprinopsis</taxon>
    </lineage>
</organism>
<evidence type="ECO:0000259" key="1">
    <source>
        <dbReference type="Pfam" id="PF01926"/>
    </source>
</evidence>
<proteinExistence type="predicted"/>
<dbReference type="GO" id="GO:0002098">
    <property type="term" value="P:tRNA wobble uridine modification"/>
    <property type="evidence" value="ECO:0007669"/>
    <property type="project" value="TreeGrafter"/>
</dbReference>
<keyword evidence="3" id="KW-1185">Reference proteome</keyword>
<dbReference type="OrthoDB" id="8954335at2759"/>
<protein>
    <submittedName>
        <fullName evidence="2">P-loop containing nucleoside triphosphate hydrolase protein</fullName>
    </submittedName>
</protein>
<name>A0A5C3KU13_COPMA</name>
<feature type="domain" description="G" evidence="1">
    <location>
        <begin position="43"/>
        <end position="112"/>
    </location>
</feature>
<accession>A0A5C3KU13</accession>
<dbReference type="GO" id="GO:0005737">
    <property type="term" value="C:cytoplasm"/>
    <property type="evidence" value="ECO:0007669"/>
    <property type="project" value="TreeGrafter"/>
</dbReference>
<sequence>MTRKKTDKGNSKTSIKWLKVWQRDGKQGDYIQKESSDDIIIPIMGPTGVGKSSFINAVTGRADATVGHELKSCTRDLQAVKMPMPLDFAEKYPRLSSRNIVLVDTPGFDDTYADDSEILRRISLWLASCYAHDVTVGGIVYMGDIAQKRMYGSTRTNLEMFEKLCGLKSYRHVVLVTTQWDTIQQKVGEAREQELRSTFWKEFIDRGATTFRATSYPGNLDGHHQILKHVIDCVDRRAYVADALLIQREFVEESKRIPLTEAGQKLKYTLEELLRIQQEAAADPYNDSRRAELDKKLQETKKQILSLKVTLSDRLKRWFGI</sequence>
<dbReference type="Proteomes" id="UP000307440">
    <property type="component" value="Unassembled WGS sequence"/>
</dbReference>
<dbReference type="AlphaFoldDB" id="A0A5C3KU13"/>
<evidence type="ECO:0000313" key="2">
    <source>
        <dbReference type="EMBL" id="TFK19338.1"/>
    </source>
</evidence>